<sequence length="218" mass="24608">MDVIKSMHAIHSAAIDDQECLYESRKENWMHSPDKSSKFHSINVNLTSLYDKHSEEQLSQCQAMNIISESLLTIHTKDEASQCQEMNTELPSLLAIHTKDEASQCQEMNTILPSSLTTHTESVELQNRKMDKIIPSLQGATSADECPAINMQNVPLFVKLAIISLSGCRILLKIRMKYTNVSHMLPQIESSCVEDTKVQFDEDVLALNYLKLVIVVCR</sequence>
<dbReference type="AlphaFoldDB" id="A0AAV4RZI0"/>
<proteinExistence type="predicted"/>
<dbReference type="Proteomes" id="UP001054945">
    <property type="component" value="Unassembled WGS sequence"/>
</dbReference>
<organism evidence="1 2">
    <name type="scientific">Caerostris extrusa</name>
    <name type="common">Bark spider</name>
    <name type="synonym">Caerostris bankana</name>
    <dbReference type="NCBI Taxonomy" id="172846"/>
    <lineage>
        <taxon>Eukaryota</taxon>
        <taxon>Metazoa</taxon>
        <taxon>Ecdysozoa</taxon>
        <taxon>Arthropoda</taxon>
        <taxon>Chelicerata</taxon>
        <taxon>Arachnida</taxon>
        <taxon>Araneae</taxon>
        <taxon>Araneomorphae</taxon>
        <taxon>Entelegynae</taxon>
        <taxon>Araneoidea</taxon>
        <taxon>Araneidae</taxon>
        <taxon>Caerostris</taxon>
    </lineage>
</organism>
<comment type="caution">
    <text evidence="1">The sequence shown here is derived from an EMBL/GenBank/DDBJ whole genome shotgun (WGS) entry which is preliminary data.</text>
</comment>
<dbReference type="EMBL" id="BPLR01008569">
    <property type="protein sequence ID" value="GIY25700.1"/>
    <property type="molecule type" value="Genomic_DNA"/>
</dbReference>
<evidence type="ECO:0000313" key="1">
    <source>
        <dbReference type="EMBL" id="GIY25700.1"/>
    </source>
</evidence>
<gene>
    <name evidence="1" type="ORF">CEXT_583951</name>
</gene>
<reference evidence="1 2" key="1">
    <citation type="submission" date="2021-06" db="EMBL/GenBank/DDBJ databases">
        <title>Caerostris extrusa draft genome.</title>
        <authorList>
            <person name="Kono N."/>
            <person name="Arakawa K."/>
        </authorList>
    </citation>
    <scope>NUCLEOTIDE SEQUENCE [LARGE SCALE GENOMIC DNA]</scope>
</reference>
<name>A0AAV4RZI0_CAEEX</name>
<accession>A0AAV4RZI0</accession>
<keyword evidence="2" id="KW-1185">Reference proteome</keyword>
<protein>
    <submittedName>
        <fullName evidence="1">Uncharacterized protein</fullName>
    </submittedName>
</protein>
<evidence type="ECO:0000313" key="2">
    <source>
        <dbReference type="Proteomes" id="UP001054945"/>
    </source>
</evidence>